<dbReference type="AlphaFoldDB" id="A0A6A5ZNF8"/>
<reference evidence="1" key="1">
    <citation type="journal article" date="2020" name="Stud. Mycol.">
        <title>101 Dothideomycetes genomes: a test case for predicting lifestyles and emergence of pathogens.</title>
        <authorList>
            <person name="Haridas S."/>
            <person name="Albert R."/>
            <person name="Binder M."/>
            <person name="Bloem J."/>
            <person name="Labutti K."/>
            <person name="Salamov A."/>
            <person name="Andreopoulos B."/>
            <person name="Baker S."/>
            <person name="Barry K."/>
            <person name="Bills G."/>
            <person name="Bluhm B."/>
            <person name="Cannon C."/>
            <person name="Castanera R."/>
            <person name="Culley D."/>
            <person name="Daum C."/>
            <person name="Ezra D."/>
            <person name="Gonzalez J."/>
            <person name="Henrissat B."/>
            <person name="Kuo A."/>
            <person name="Liang C."/>
            <person name="Lipzen A."/>
            <person name="Lutzoni F."/>
            <person name="Magnuson J."/>
            <person name="Mondo S."/>
            <person name="Nolan M."/>
            <person name="Ohm R."/>
            <person name="Pangilinan J."/>
            <person name="Park H.-J."/>
            <person name="Ramirez L."/>
            <person name="Alfaro M."/>
            <person name="Sun H."/>
            <person name="Tritt A."/>
            <person name="Yoshinaga Y."/>
            <person name="Zwiers L.-H."/>
            <person name="Turgeon B."/>
            <person name="Goodwin S."/>
            <person name="Spatafora J."/>
            <person name="Crous P."/>
            <person name="Grigoriev I."/>
        </authorList>
    </citation>
    <scope>NUCLEOTIDE SEQUENCE</scope>
    <source>
        <strain evidence="1">CBS 627.86</strain>
    </source>
</reference>
<evidence type="ECO:0000313" key="1">
    <source>
        <dbReference type="EMBL" id="KAF2121210.1"/>
    </source>
</evidence>
<dbReference type="Proteomes" id="UP000799770">
    <property type="component" value="Unassembled WGS sequence"/>
</dbReference>
<sequence>MGINDLATELLLEILAHVAAIQDNTIQRKTLVSLNLSTKRLHQASSALLYQTVSITDHIDRLPLLLRSTCRHPYLASQIHALELPSWKPSFRFDPATESSTNISAEDKHLFLESARAIGLEKGVHAGFSNQERLSQSWLDALSEGLDSALILLLLFQMRNIRHLSLPFVENDIIRWDVLEKDLPFLESVAIRARVHDSDPLRRTASMCSLASLKRLTAFSYVNARLSHDVSAQKISTSLTSLSFHNCSFSGRRLPLISIIRNSGSLERLALTRTDWNSSEERQFTYHLIASALLTRKDTLKCLTLTGISPWDDFYAHSTNFSDLFTRFHKLEALEVYFRTLVRTREAYGGRAIELVLPSSLQSLTIRMGPSPYPASRRVNCHLKLLAKAVETQNYVPQLRELWVDKVPASYSERGISTLEGNVRVFRDLGINLMLMEPMFQP</sequence>
<keyword evidence="2" id="KW-1185">Reference proteome</keyword>
<organism evidence="1 2">
    <name type="scientific">Lophiotrema nucula</name>
    <dbReference type="NCBI Taxonomy" id="690887"/>
    <lineage>
        <taxon>Eukaryota</taxon>
        <taxon>Fungi</taxon>
        <taxon>Dikarya</taxon>
        <taxon>Ascomycota</taxon>
        <taxon>Pezizomycotina</taxon>
        <taxon>Dothideomycetes</taxon>
        <taxon>Pleosporomycetidae</taxon>
        <taxon>Pleosporales</taxon>
        <taxon>Lophiotremataceae</taxon>
        <taxon>Lophiotrema</taxon>
    </lineage>
</organism>
<gene>
    <name evidence="1" type="ORF">BDV96DRAFT_640606</name>
</gene>
<dbReference type="SUPFAM" id="SSF52047">
    <property type="entry name" value="RNI-like"/>
    <property type="match status" value="1"/>
</dbReference>
<accession>A0A6A5ZNF8</accession>
<protein>
    <submittedName>
        <fullName evidence="1">Uncharacterized protein</fullName>
    </submittedName>
</protein>
<evidence type="ECO:0000313" key="2">
    <source>
        <dbReference type="Proteomes" id="UP000799770"/>
    </source>
</evidence>
<proteinExistence type="predicted"/>
<dbReference type="EMBL" id="ML977312">
    <property type="protein sequence ID" value="KAF2121210.1"/>
    <property type="molecule type" value="Genomic_DNA"/>
</dbReference>
<name>A0A6A5ZNF8_9PLEO</name>